<organism evidence="4 5">
    <name type="scientific">Roseimaritima ulvae</name>
    <dbReference type="NCBI Taxonomy" id="980254"/>
    <lineage>
        <taxon>Bacteria</taxon>
        <taxon>Pseudomonadati</taxon>
        <taxon>Planctomycetota</taxon>
        <taxon>Planctomycetia</taxon>
        <taxon>Pirellulales</taxon>
        <taxon>Pirellulaceae</taxon>
        <taxon>Roseimaritima</taxon>
    </lineage>
</organism>
<evidence type="ECO:0000256" key="1">
    <source>
        <dbReference type="ARBA" id="ARBA00022801"/>
    </source>
</evidence>
<keyword evidence="2" id="KW-0732">Signal</keyword>
<evidence type="ECO:0000259" key="3">
    <source>
        <dbReference type="Pfam" id="PF00144"/>
    </source>
</evidence>
<dbReference type="PANTHER" id="PTHR43283">
    <property type="entry name" value="BETA-LACTAMASE-RELATED"/>
    <property type="match status" value="1"/>
</dbReference>
<dbReference type="EMBL" id="CP042914">
    <property type="protein sequence ID" value="QEG40664.1"/>
    <property type="molecule type" value="Genomic_DNA"/>
</dbReference>
<dbReference type="AlphaFoldDB" id="A0A5B9QNX1"/>
<feature type="signal peptide" evidence="2">
    <location>
        <begin position="1"/>
        <end position="28"/>
    </location>
</feature>
<accession>A0A5B9QNX1</accession>
<dbReference type="InterPro" id="IPR001466">
    <property type="entry name" value="Beta-lactam-related"/>
</dbReference>
<dbReference type="Proteomes" id="UP000325286">
    <property type="component" value="Chromosome"/>
</dbReference>
<dbReference type="Gene3D" id="3.40.710.10">
    <property type="entry name" value="DD-peptidase/beta-lactamase superfamily"/>
    <property type="match status" value="1"/>
</dbReference>
<evidence type="ECO:0000313" key="5">
    <source>
        <dbReference type="Proteomes" id="UP000325286"/>
    </source>
</evidence>
<protein>
    <submittedName>
        <fullName evidence="4">Penicillin-binding protein 4</fullName>
    </submittedName>
</protein>
<dbReference type="Pfam" id="PF00144">
    <property type="entry name" value="Beta-lactamase"/>
    <property type="match status" value="1"/>
</dbReference>
<name>A0A5B9QNX1_9BACT</name>
<dbReference type="SUPFAM" id="SSF56601">
    <property type="entry name" value="beta-lactamase/transpeptidase-like"/>
    <property type="match status" value="1"/>
</dbReference>
<reference evidence="4 5" key="1">
    <citation type="submission" date="2019-08" db="EMBL/GenBank/DDBJ databases">
        <title>Deep-cultivation of Planctomycetes and their phenomic and genomic characterization uncovers novel biology.</title>
        <authorList>
            <person name="Wiegand S."/>
            <person name="Jogler M."/>
            <person name="Boedeker C."/>
            <person name="Pinto D."/>
            <person name="Vollmers J."/>
            <person name="Rivas-Marin E."/>
            <person name="Kohn T."/>
            <person name="Peeters S.H."/>
            <person name="Heuer A."/>
            <person name="Rast P."/>
            <person name="Oberbeckmann S."/>
            <person name="Bunk B."/>
            <person name="Jeske O."/>
            <person name="Meyerdierks A."/>
            <person name="Storesund J.E."/>
            <person name="Kallscheuer N."/>
            <person name="Luecker S."/>
            <person name="Lage O.M."/>
            <person name="Pohl T."/>
            <person name="Merkel B.J."/>
            <person name="Hornburger P."/>
            <person name="Mueller R.-W."/>
            <person name="Bruemmer F."/>
            <person name="Labrenz M."/>
            <person name="Spormann A.M."/>
            <person name="Op den Camp H."/>
            <person name="Overmann J."/>
            <person name="Amann R."/>
            <person name="Jetten M.S.M."/>
            <person name="Mascher T."/>
            <person name="Medema M.H."/>
            <person name="Devos D.P."/>
            <person name="Kaster A.-K."/>
            <person name="Ovreas L."/>
            <person name="Rohde M."/>
            <person name="Galperin M.Y."/>
            <person name="Jogler C."/>
        </authorList>
    </citation>
    <scope>NUCLEOTIDE SEQUENCE [LARGE SCALE GENOMIC DNA]</scope>
    <source>
        <strain evidence="4 5">UC8</strain>
    </source>
</reference>
<keyword evidence="5" id="KW-1185">Reference proteome</keyword>
<evidence type="ECO:0000313" key="4">
    <source>
        <dbReference type="EMBL" id="QEG40664.1"/>
    </source>
</evidence>
<feature type="domain" description="Beta-lactamase-related" evidence="3">
    <location>
        <begin position="45"/>
        <end position="375"/>
    </location>
</feature>
<dbReference type="InterPro" id="IPR050789">
    <property type="entry name" value="Diverse_Enzym_Activities"/>
</dbReference>
<keyword evidence="1" id="KW-0378">Hydrolase</keyword>
<dbReference type="PANTHER" id="PTHR43283:SF11">
    <property type="entry name" value="BETA-LACTAMASE-RELATED DOMAIN-CONTAINING PROTEIN"/>
    <property type="match status" value="1"/>
</dbReference>
<dbReference type="KEGG" id="rul:UC8_26810"/>
<sequence precursor="true">MCIHHCIRLTLLFACLVPTLLLSGTVHGEDAATHTAGETTPDPTAALIQAAIDDGQMAGAVVMMSQQGKLVYSTAIGDAQVEPQRRPMRLDTVFDLASLTKPVATATSIMNLVDQDKLELDTKIASLFPEFGEHGKQDITVADLLLHRGGLIADNALRDYGNDQQNNWANICRLKPLAEPGERFIYSDVGFIVLGKVVEKVSGQPLDQFVRQNLYAPLQMTETMYTPSASLRARAAATEKQGDQWLVGRVHDPRAARMNGVAGHAGLFSTAADLIRFGEAFCNGGATDDARILGTETVAMMTQPREVPGGQRAFGWDVRSRYSSNRPEGFSEAAFGHGGFTGTVLWIDPQQEVVFVFLSNRLHPDGKGSVNKLAAQVADQLLERFVQP</sequence>
<dbReference type="InterPro" id="IPR012338">
    <property type="entry name" value="Beta-lactam/transpept-like"/>
</dbReference>
<feature type="chain" id="PRO_5022824236" evidence="2">
    <location>
        <begin position="29"/>
        <end position="388"/>
    </location>
</feature>
<evidence type="ECO:0000256" key="2">
    <source>
        <dbReference type="SAM" id="SignalP"/>
    </source>
</evidence>
<gene>
    <name evidence="4" type="primary">pbpE_1</name>
    <name evidence="4" type="ORF">UC8_26810</name>
</gene>
<dbReference type="GO" id="GO:0016787">
    <property type="term" value="F:hydrolase activity"/>
    <property type="evidence" value="ECO:0007669"/>
    <property type="project" value="UniProtKB-KW"/>
</dbReference>
<proteinExistence type="predicted"/>